<organism evidence="2 3">
    <name type="scientific">Qipengyuania vulgaris</name>
    <dbReference type="NCBI Taxonomy" id="291985"/>
    <lineage>
        <taxon>Bacteria</taxon>
        <taxon>Pseudomonadati</taxon>
        <taxon>Pseudomonadota</taxon>
        <taxon>Alphaproteobacteria</taxon>
        <taxon>Sphingomonadales</taxon>
        <taxon>Erythrobacteraceae</taxon>
        <taxon>Qipengyuania</taxon>
    </lineage>
</organism>
<dbReference type="InterPro" id="IPR011990">
    <property type="entry name" value="TPR-like_helical_dom_sf"/>
</dbReference>
<evidence type="ECO:0000313" key="2">
    <source>
        <dbReference type="EMBL" id="MXO47469.1"/>
    </source>
</evidence>
<name>A0A844XQ71_9SPHN</name>
<feature type="region of interest" description="Disordered" evidence="1">
    <location>
        <begin position="240"/>
        <end position="263"/>
    </location>
</feature>
<proteinExistence type="predicted"/>
<accession>A0A844XQ71</accession>
<dbReference type="EMBL" id="WTYC01000001">
    <property type="protein sequence ID" value="MXO47469.1"/>
    <property type="molecule type" value="Genomic_DNA"/>
</dbReference>
<gene>
    <name evidence="2" type="ORF">GRI69_04265</name>
</gene>
<evidence type="ECO:0000256" key="1">
    <source>
        <dbReference type="SAM" id="MobiDB-lite"/>
    </source>
</evidence>
<dbReference type="RefSeq" id="WP_160726961.1">
    <property type="nucleotide sequence ID" value="NZ_WTYC01000001.1"/>
</dbReference>
<reference evidence="2 3" key="1">
    <citation type="submission" date="2019-12" db="EMBL/GenBank/DDBJ databases">
        <title>Genomic-based taxomic classification of the family Erythrobacteraceae.</title>
        <authorList>
            <person name="Xu L."/>
        </authorList>
    </citation>
    <scope>NUCLEOTIDE SEQUENCE [LARGE SCALE GENOMIC DNA]</scope>
    <source>
        <strain evidence="2 3">DSM 17792</strain>
    </source>
</reference>
<dbReference type="OrthoDB" id="7591823at2"/>
<comment type="caution">
    <text evidence="2">The sequence shown here is derived from an EMBL/GenBank/DDBJ whole genome shotgun (WGS) entry which is preliminary data.</text>
</comment>
<sequence>MADLVIQFQEVFDPAPMAEVAVSTERGLPTLTATGNGDCPRFEITLPPGMSAPLGARVQNEHAFRMSLAGSAVLQEEHLAVPDALRDLIETVRIEPDAPVGSVLVIELSQNGRAHPVSSADPSKIMFEFTGPSCSAAPQTAGNATLLAPVDAGVQSELLDRAEEHIRNGDDAAANLLIAQILAGGEGPHSPRARELSGMLAERAGRTAEARAIFDAFIADYPDHDAVPRIKMRLGSLGEASAGETSGQPEIVGSQVAPDTPEAPWRTSVRGYFSQFYIRDRSRAAIRDSSGTFAPGFIDRRVNVDEILTVADTTVVATNGTTSIESRASAGYVAEFRPVQLTGSDRNQGSYALLDQLYVSLALQGSDHRMTIGRQKEYGLGIFGRFDGVSAKTTLSSGFSVRGAFGASVWSERQTTINDRQTFYAIGADYSHNEGRLEASVYWFDQRASGVTDRQAIGGQIRVRGDKWHVDGLIDYDLAFDTLNAAYLRGTLALENGALASIAGTIQHYPTLSLTNAIIGQVRPRLDTILALEPLETVREVSRDRTLQMRSLSASFTTPVGESWRLSGEIEVSSLSGDPGSLGVPAYLASGTEVRVSAQGIASNLFRQRDTLVGLFTVTDRERSQIKSADFYYRFPLGSEAYVAPRISVAHRNQKVGNGSDTTFYPSLKAAWQVSPQVELQAQLGYILRDERYINYDWTGEREERSFVAQVGYTLRF</sequence>
<dbReference type="AlphaFoldDB" id="A0A844XQ71"/>
<dbReference type="Gene3D" id="1.25.40.10">
    <property type="entry name" value="Tetratricopeptide repeat domain"/>
    <property type="match status" value="1"/>
</dbReference>
<keyword evidence="3" id="KW-1185">Reference proteome</keyword>
<evidence type="ECO:0000313" key="3">
    <source>
        <dbReference type="Proteomes" id="UP000448199"/>
    </source>
</evidence>
<protein>
    <submittedName>
        <fullName evidence="2">Uncharacterized protein</fullName>
    </submittedName>
</protein>
<dbReference type="Proteomes" id="UP000448199">
    <property type="component" value="Unassembled WGS sequence"/>
</dbReference>